<feature type="transmembrane region" description="Helical" evidence="12">
    <location>
        <begin position="137"/>
        <end position="155"/>
    </location>
</feature>
<sequence>MDLIQAALLAALQGITEWLPISSSGHLLIAQKLMGIEVPVAFDIVLHLGTLIAVALFFRKEIWTILKSLLEPSRLNPDFMTAVYIVIASIPTAAIGLLIGRYEGIFVTGRSVALGLLVSAVLLFLTKLGKGKKQLGATGAAIIGIFQGIAVAPGISRSGATISSALLFGIKKEDAFKFSMLLSIPALIGASAMKAGEVVSAGLLMESVVGVIVSAAVGYLAIALLKKALLSERLFLFGFYCLAVGLVVLILL</sequence>
<comment type="catalytic activity">
    <reaction evidence="11 12">
        <text>di-trans,octa-cis-undecaprenyl diphosphate + H2O = di-trans,octa-cis-undecaprenyl phosphate + phosphate + H(+)</text>
        <dbReference type="Rhea" id="RHEA:28094"/>
        <dbReference type="ChEBI" id="CHEBI:15377"/>
        <dbReference type="ChEBI" id="CHEBI:15378"/>
        <dbReference type="ChEBI" id="CHEBI:43474"/>
        <dbReference type="ChEBI" id="CHEBI:58405"/>
        <dbReference type="ChEBI" id="CHEBI:60392"/>
        <dbReference type="EC" id="3.6.1.27"/>
    </reaction>
</comment>
<dbReference type="EMBL" id="DSTX01000001">
    <property type="protein sequence ID" value="HFK19807.1"/>
    <property type="molecule type" value="Genomic_DNA"/>
</dbReference>
<protein>
    <recommendedName>
        <fullName evidence="4 12">Undecaprenyl-diphosphatase</fullName>
        <ecNumber evidence="3 12">3.6.1.27</ecNumber>
    </recommendedName>
    <alternativeName>
        <fullName evidence="10 12">Undecaprenyl pyrophosphate phosphatase</fullName>
    </alternativeName>
</protein>
<gene>
    <name evidence="12" type="primary">uppP</name>
    <name evidence="13" type="ORF">ENS19_00815</name>
</gene>
<reference evidence="13" key="1">
    <citation type="journal article" date="2020" name="mSystems">
        <title>Genome- and Community-Level Interaction Insights into Carbon Utilization and Element Cycling Functions of Hydrothermarchaeota in Hydrothermal Sediment.</title>
        <authorList>
            <person name="Zhou Z."/>
            <person name="Liu Y."/>
            <person name="Xu W."/>
            <person name="Pan J."/>
            <person name="Luo Z.H."/>
            <person name="Li M."/>
        </authorList>
    </citation>
    <scope>NUCLEOTIDE SEQUENCE [LARGE SCALE GENOMIC DNA]</scope>
    <source>
        <strain evidence="13">SpSt-468</strain>
    </source>
</reference>
<keyword evidence="5 12" id="KW-1003">Cell membrane</keyword>
<keyword evidence="7 12" id="KW-0378">Hydrolase</keyword>
<dbReference type="GO" id="GO:0005886">
    <property type="term" value="C:plasma membrane"/>
    <property type="evidence" value="ECO:0007669"/>
    <property type="project" value="UniProtKB-SubCell"/>
</dbReference>
<dbReference type="GO" id="GO:0050380">
    <property type="term" value="F:undecaprenyl-diphosphatase activity"/>
    <property type="evidence" value="ECO:0007669"/>
    <property type="project" value="UniProtKB-UniRule"/>
</dbReference>
<comment type="caution">
    <text evidence="13">The sequence shown here is derived from an EMBL/GenBank/DDBJ whole genome shotgun (WGS) entry which is preliminary data.</text>
</comment>
<feature type="transmembrane region" description="Helical" evidence="12">
    <location>
        <begin position="40"/>
        <end position="58"/>
    </location>
</feature>
<dbReference type="EC" id="3.6.1.27" evidence="3 12"/>
<keyword evidence="8 12" id="KW-1133">Transmembrane helix</keyword>
<evidence type="ECO:0000256" key="2">
    <source>
        <dbReference type="ARBA" id="ARBA00010621"/>
    </source>
</evidence>
<evidence type="ECO:0000256" key="11">
    <source>
        <dbReference type="ARBA" id="ARBA00047594"/>
    </source>
</evidence>
<comment type="function">
    <text evidence="12">Catalyzes the dephosphorylation of undecaprenyl diphosphate (UPP).</text>
</comment>
<evidence type="ECO:0000256" key="5">
    <source>
        <dbReference type="ARBA" id="ARBA00022475"/>
    </source>
</evidence>
<dbReference type="PANTHER" id="PTHR30622">
    <property type="entry name" value="UNDECAPRENYL-DIPHOSPHATASE"/>
    <property type="match status" value="1"/>
</dbReference>
<proteinExistence type="inferred from homology"/>
<comment type="similarity">
    <text evidence="2 12">Belongs to the UppP family.</text>
</comment>
<dbReference type="HAMAP" id="MF_01006">
    <property type="entry name" value="Undec_diphosphatase"/>
    <property type="match status" value="1"/>
</dbReference>
<evidence type="ECO:0000256" key="1">
    <source>
        <dbReference type="ARBA" id="ARBA00004651"/>
    </source>
</evidence>
<feature type="transmembrane region" description="Helical" evidence="12">
    <location>
        <begin position="234"/>
        <end position="251"/>
    </location>
</feature>
<dbReference type="InterPro" id="IPR003824">
    <property type="entry name" value="UppP"/>
</dbReference>
<name>A0A7C3F9J9_9CREN</name>
<evidence type="ECO:0000256" key="8">
    <source>
        <dbReference type="ARBA" id="ARBA00022989"/>
    </source>
</evidence>
<organism evidence="13">
    <name type="scientific">Candidatus Methanomethylicus mesodigestus</name>
    <dbReference type="NCBI Taxonomy" id="1867258"/>
    <lineage>
        <taxon>Archaea</taxon>
        <taxon>Thermoproteota</taxon>
        <taxon>Methanosuratincolia</taxon>
        <taxon>Candidatus Methanomethylicales</taxon>
        <taxon>Candidatus Methanomethylicaceae</taxon>
        <taxon>Candidatus Methanomethylicus</taxon>
    </lineage>
</organism>
<feature type="transmembrane region" description="Helical" evidence="12">
    <location>
        <begin position="105"/>
        <end position="125"/>
    </location>
</feature>
<keyword evidence="6 12" id="KW-0812">Transmembrane</keyword>
<evidence type="ECO:0000256" key="12">
    <source>
        <dbReference type="HAMAP-Rule" id="MF_01006"/>
    </source>
</evidence>
<dbReference type="AlphaFoldDB" id="A0A7C3F9J9"/>
<keyword evidence="9 12" id="KW-0472">Membrane</keyword>
<evidence type="ECO:0000256" key="7">
    <source>
        <dbReference type="ARBA" id="ARBA00022801"/>
    </source>
</evidence>
<evidence type="ECO:0000256" key="10">
    <source>
        <dbReference type="ARBA" id="ARBA00032707"/>
    </source>
</evidence>
<feature type="transmembrane region" description="Helical" evidence="12">
    <location>
        <begin position="79"/>
        <end position="99"/>
    </location>
</feature>
<evidence type="ECO:0000256" key="9">
    <source>
        <dbReference type="ARBA" id="ARBA00023136"/>
    </source>
</evidence>
<feature type="transmembrane region" description="Helical" evidence="12">
    <location>
        <begin position="203"/>
        <end position="222"/>
    </location>
</feature>
<dbReference type="PANTHER" id="PTHR30622:SF2">
    <property type="entry name" value="UNDECAPRENYL-DIPHOSPHATASE"/>
    <property type="match status" value="1"/>
</dbReference>
<evidence type="ECO:0000256" key="6">
    <source>
        <dbReference type="ARBA" id="ARBA00022692"/>
    </source>
</evidence>
<accession>A0A7C3F9J9</accession>
<evidence type="ECO:0000313" key="13">
    <source>
        <dbReference type="EMBL" id="HFK19807.1"/>
    </source>
</evidence>
<evidence type="ECO:0000256" key="3">
    <source>
        <dbReference type="ARBA" id="ARBA00012374"/>
    </source>
</evidence>
<evidence type="ECO:0000256" key="4">
    <source>
        <dbReference type="ARBA" id="ARBA00021581"/>
    </source>
</evidence>
<comment type="subcellular location">
    <subcellularLocation>
        <location evidence="1 12">Cell membrane</location>
        <topology evidence="1 12">Multi-pass membrane protein</topology>
    </subcellularLocation>
</comment>
<dbReference type="Pfam" id="PF02673">
    <property type="entry name" value="BacA"/>
    <property type="match status" value="1"/>
</dbReference>